<gene>
    <name evidence="10" type="ORF">LANO_0F03180G</name>
</gene>
<dbReference type="GO" id="GO:0008270">
    <property type="term" value="F:zinc ion binding"/>
    <property type="evidence" value="ECO:0007669"/>
    <property type="project" value="UniProtKB-KW"/>
</dbReference>
<dbReference type="SUPFAM" id="SSF57667">
    <property type="entry name" value="beta-beta-alpha zinc fingers"/>
    <property type="match status" value="1"/>
</dbReference>
<protein>
    <submittedName>
        <fullName evidence="10">LANO_0F03180g1_1</fullName>
    </submittedName>
</protein>
<proteinExistence type="predicted"/>
<dbReference type="InterPro" id="IPR013085">
    <property type="entry name" value="U1-CZ_Znf_C2H2"/>
</dbReference>
<dbReference type="Pfam" id="PF06220">
    <property type="entry name" value="zf-U1"/>
    <property type="match status" value="1"/>
</dbReference>
<keyword evidence="7" id="KW-0687">Ribonucleoprotein</keyword>
<keyword evidence="11" id="KW-1185">Reference proteome</keyword>
<evidence type="ECO:0000256" key="4">
    <source>
        <dbReference type="ARBA" id="ARBA00022833"/>
    </source>
</evidence>
<keyword evidence="5" id="KW-0694">RNA-binding</keyword>
<accession>A0A1G4K700</accession>
<evidence type="ECO:0000259" key="9">
    <source>
        <dbReference type="PROSITE" id="PS50171"/>
    </source>
</evidence>
<dbReference type="GO" id="GO:0030627">
    <property type="term" value="F:pre-mRNA 5'-splice site binding"/>
    <property type="evidence" value="ECO:0007669"/>
    <property type="project" value="InterPro"/>
</dbReference>
<keyword evidence="3" id="KW-0863">Zinc-finger</keyword>
<dbReference type="InterPro" id="IPR003604">
    <property type="entry name" value="Matrin/U1-like-C_Znf_C2H2"/>
</dbReference>
<evidence type="ECO:0000256" key="7">
    <source>
        <dbReference type="ARBA" id="ARBA00023274"/>
    </source>
</evidence>
<evidence type="ECO:0000313" key="10">
    <source>
        <dbReference type="EMBL" id="SCU99684.1"/>
    </source>
</evidence>
<organism evidence="10 11">
    <name type="scientific">Lachancea nothofagi CBS 11611</name>
    <dbReference type="NCBI Taxonomy" id="1266666"/>
    <lineage>
        <taxon>Eukaryota</taxon>
        <taxon>Fungi</taxon>
        <taxon>Dikarya</taxon>
        <taxon>Ascomycota</taxon>
        <taxon>Saccharomycotina</taxon>
        <taxon>Saccharomycetes</taxon>
        <taxon>Saccharomycetales</taxon>
        <taxon>Saccharomycetaceae</taxon>
        <taxon>Lachancea</taxon>
    </lineage>
</organism>
<dbReference type="SMART" id="SM00451">
    <property type="entry name" value="ZnF_U1"/>
    <property type="match status" value="1"/>
</dbReference>
<keyword evidence="2" id="KW-0479">Metal-binding</keyword>
<dbReference type="PANTHER" id="PTHR31148:SF1">
    <property type="entry name" value="U1 SMALL NUCLEAR RIBONUCLEOPROTEIN C"/>
    <property type="match status" value="1"/>
</dbReference>
<dbReference type="InterPro" id="IPR000690">
    <property type="entry name" value="Matrin/U1-C_Znf_C2H2"/>
</dbReference>
<evidence type="ECO:0000256" key="8">
    <source>
        <dbReference type="SAM" id="MobiDB-lite"/>
    </source>
</evidence>
<evidence type="ECO:0000256" key="5">
    <source>
        <dbReference type="ARBA" id="ARBA00022884"/>
    </source>
</evidence>
<keyword evidence="4" id="KW-0862">Zinc</keyword>
<dbReference type="EMBL" id="LT598452">
    <property type="protein sequence ID" value="SCU99684.1"/>
    <property type="molecule type" value="Genomic_DNA"/>
</dbReference>
<dbReference type="PROSITE" id="PS50171">
    <property type="entry name" value="ZF_MATRIN"/>
    <property type="match status" value="1"/>
</dbReference>
<dbReference type="PANTHER" id="PTHR31148">
    <property type="entry name" value="U1 SMALL NUCLEAR RIBONUCLEOPROTEIN C"/>
    <property type="match status" value="1"/>
</dbReference>
<dbReference type="AlphaFoldDB" id="A0A1G4K700"/>
<dbReference type="GO" id="GO:0000395">
    <property type="term" value="P:mRNA 5'-splice site recognition"/>
    <property type="evidence" value="ECO:0007669"/>
    <property type="project" value="InterPro"/>
</dbReference>
<keyword evidence="6" id="KW-0539">Nucleus</keyword>
<comment type="subcellular location">
    <subcellularLocation>
        <location evidence="1">Nucleus</location>
    </subcellularLocation>
</comment>
<evidence type="ECO:0000256" key="2">
    <source>
        <dbReference type="ARBA" id="ARBA00022723"/>
    </source>
</evidence>
<dbReference type="GO" id="GO:0005685">
    <property type="term" value="C:U1 snRNP"/>
    <property type="evidence" value="ECO:0007669"/>
    <property type="project" value="InterPro"/>
</dbReference>
<name>A0A1G4K700_9SACH</name>
<evidence type="ECO:0000256" key="3">
    <source>
        <dbReference type="ARBA" id="ARBA00022771"/>
    </source>
</evidence>
<feature type="region of interest" description="Disordered" evidence="8">
    <location>
        <begin position="140"/>
        <end position="163"/>
    </location>
</feature>
<sequence>MPRFFCDYCHSYLTHDTPSVKKSHLLGKNHVRLAGDYYCNKARQDQQPFFPHSRKAARDRKRTGKLPPIAPQRKWTLHCDTNRQKRAARRSASTRAQELSTKIQVLDKLYAKSPGYAKVFRPECRLDIGQSVRLDRLPQRANVRPGNPDTTGARGGTGKTAATAHVTRSQTFKPDYASAKSLALLPPPPSLSQWPQCPPLLLASDRAVTTTLRDVTQKLERR</sequence>
<dbReference type="InterPro" id="IPR017340">
    <property type="entry name" value="U1_snRNP-C"/>
</dbReference>
<reference evidence="11" key="1">
    <citation type="submission" date="2016-03" db="EMBL/GenBank/DDBJ databases">
        <authorList>
            <person name="Devillers Hugo."/>
        </authorList>
    </citation>
    <scope>NUCLEOTIDE SEQUENCE [LARGE SCALE GENOMIC DNA]</scope>
</reference>
<dbReference type="OrthoDB" id="76567at2759"/>
<dbReference type="Proteomes" id="UP000189911">
    <property type="component" value="Chromosome F"/>
</dbReference>
<feature type="domain" description="Matrin-type" evidence="9">
    <location>
        <begin position="4"/>
        <end position="36"/>
    </location>
</feature>
<evidence type="ECO:0000256" key="6">
    <source>
        <dbReference type="ARBA" id="ARBA00023242"/>
    </source>
</evidence>
<dbReference type="Gene3D" id="3.30.160.60">
    <property type="entry name" value="Classic Zinc Finger"/>
    <property type="match status" value="1"/>
</dbReference>
<evidence type="ECO:0000313" key="11">
    <source>
        <dbReference type="Proteomes" id="UP000189911"/>
    </source>
</evidence>
<dbReference type="InterPro" id="IPR036236">
    <property type="entry name" value="Znf_C2H2_sf"/>
</dbReference>
<evidence type="ECO:0000256" key="1">
    <source>
        <dbReference type="ARBA" id="ARBA00004123"/>
    </source>
</evidence>